<accession>H6X495</accession>
<dbReference type="GeneID" id="14012876"/>
<protein>
    <submittedName>
        <fullName evidence="1">Uncharacterized protein</fullName>
    </submittedName>
</protein>
<dbReference type="KEGG" id="vg:14012876"/>
<organism evidence="1 2">
    <name type="scientific">Klebsiella phage vB_KleM_RaK2</name>
    <dbReference type="NCBI Taxonomy" id="1147094"/>
    <lineage>
        <taxon>Viruses</taxon>
        <taxon>Duplodnaviria</taxon>
        <taxon>Heunggongvirae</taxon>
        <taxon>Uroviricota</taxon>
        <taxon>Caudoviricetes</taxon>
        <taxon>Alcyoneusvirus</taxon>
        <taxon>Alcyoneusvirus RaK2</taxon>
    </lineage>
</organism>
<proteinExistence type="predicted"/>
<gene>
    <name evidence="1" type="ORF">RaK2_00288</name>
</gene>
<evidence type="ECO:0000313" key="1">
    <source>
        <dbReference type="EMBL" id="AFA44561.1"/>
    </source>
</evidence>
<name>H6X495_9CAUD</name>
<reference evidence="1 2" key="1">
    <citation type="journal article" date="2012" name="J. Virol.">
        <title>Genome of Klebsiella sp.-Infecting Bacteriophage vB_KleM_RaK2.</title>
        <authorList>
            <person name="Simoliunas E."/>
            <person name="Kaliniene L."/>
            <person name="Truncaite L."/>
            <person name="Klausa V."/>
            <person name="Zajanckauskaite A."/>
            <person name="Meskys R."/>
        </authorList>
    </citation>
    <scope>NUCLEOTIDE SEQUENCE [LARGE SCALE GENOMIC DNA]</scope>
</reference>
<keyword evidence="2" id="KW-1185">Reference proteome</keyword>
<dbReference type="RefSeq" id="YP_007007443.1">
    <property type="nucleotide sequence ID" value="NC_019526.1"/>
</dbReference>
<dbReference type="EMBL" id="JQ513383">
    <property type="protein sequence ID" value="AFA44561.1"/>
    <property type="molecule type" value="Genomic_DNA"/>
</dbReference>
<sequence>MSKYRSVLKVKKEEIKPEMFENKKSYEYFMTLYYEFRWLELLRKQGAIIFMDGEPMDKKEFFSFGIDDDGTMPRLGTSTTNNSMTVYCGFTYGNKPNTVFVYKKEINEALKNITYVEKKDIKKFTTQKYSFQ</sequence>
<evidence type="ECO:0000313" key="2">
    <source>
        <dbReference type="Proteomes" id="UP000007524"/>
    </source>
</evidence>
<dbReference type="OrthoDB" id="31612at10239"/>
<dbReference type="Proteomes" id="UP000007524">
    <property type="component" value="Segment"/>
</dbReference>